<accession>A0A197KDA0</accession>
<feature type="domain" description="IML1 N-terminal double psi beta-barrel" evidence="2">
    <location>
        <begin position="60"/>
        <end position="143"/>
    </location>
</feature>
<dbReference type="EMBL" id="KV442017">
    <property type="protein sequence ID" value="OAQ34369.1"/>
    <property type="molecule type" value="Genomic_DNA"/>
</dbReference>
<dbReference type="InterPro" id="IPR055213">
    <property type="entry name" value="IML1_double_psi_beta_barrel"/>
</dbReference>
<protein>
    <recommendedName>
        <fullName evidence="2">IML1 N-terminal double psi beta-barrel domain-containing protein</fullName>
    </recommendedName>
</protein>
<evidence type="ECO:0000259" key="2">
    <source>
        <dbReference type="Pfam" id="PF23013"/>
    </source>
</evidence>
<evidence type="ECO:0000313" key="4">
    <source>
        <dbReference type="Proteomes" id="UP000078512"/>
    </source>
</evidence>
<evidence type="ECO:0000256" key="1">
    <source>
        <dbReference type="SAM" id="MobiDB-lite"/>
    </source>
</evidence>
<sequence>MFASASNVGTGAPLGSGVSQDTSILQHTTSAGGTDTPSTGYNSPQSSSAATPPLGATKCLYIHSDHFSTRDFLINPAFFPNVQPNDLFEIYDPTLPEEAQNRLTIRWTGPDNNAQLRAPVQVSLTHSIAREFGLTPRLSVIVQRV</sequence>
<dbReference type="Pfam" id="PF23013">
    <property type="entry name" value="IML1_N"/>
    <property type="match status" value="1"/>
</dbReference>
<proteinExistence type="predicted"/>
<name>A0A197KDA0_9FUNG</name>
<dbReference type="OrthoDB" id="39497at2759"/>
<feature type="compositionally biased region" description="Polar residues" evidence="1">
    <location>
        <begin position="27"/>
        <end position="50"/>
    </location>
</feature>
<feature type="region of interest" description="Disordered" evidence="1">
    <location>
        <begin position="27"/>
        <end position="51"/>
    </location>
</feature>
<feature type="region of interest" description="Disordered" evidence="1">
    <location>
        <begin position="1"/>
        <end position="20"/>
    </location>
</feature>
<dbReference type="AlphaFoldDB" id="A0A197KDA0"/>
<dbReference type="Proteomes" id="UP000078512">
    <property type="component" value="Unassembled WGS sequence"/>
</dbReference>
<keyword evidence="4" id="KW-1185">Reference proteome</keyword>
<reference evidence="3 4" key="1">
    <citation type="submission" date="2016-05" db="EMBL/GenBank/DDBJ databases">
        <title>Genome sequencing reveals origins of a unique bacterial endosymbiosis in the earliest lineages of terrestrial Fungi.</title>
        <authorList>
            <consortium name="DOE Joint Genome Institute"/>
            <person name="Uehling J."/>
            <person name="Gryganskyi A."/>
            <person name="Hameed K."/>
            <person name="Tschaplinski T."/>
            <person name="Misztal P."/>
            <person name="Wu S."/>
            <person name="Desiro A."/>
            <person name="Vande Pol N."/>
            <person name="Du Z.-Y."/>
            <person name="Zienkiewicz A."/>
            <person name="Zienkiewicz K."/>
            <person name="Morin E."/>
            <person name="Tisserant E."/>
            <person name="Splivallo R."/>
            <person name="Hainaut M."/>
            <person name="Henrissat B."/>
            <person name="Ohm R."/>
            <person name="Kuo A."/>
            <person name="Yan J."/>
            <person name="Lipzen A."/>
            <person name="Nolan M."/>
            <person name="Labutti K."/>
            <person name="Barry K."/>
            <person name="Goldstein A."/>
            <person name="Labbe J."/>
            <person name="Schadt C."/>
            <person name="Tuskan G."/>
            <person name="Grigoriev I."/>
            <person name="Martin F."/>
            <person name="Vilgalys R."/>
            <person name="Bonito G."/>
        </authorList>
    </citation>
    <scope>NUCLEOTIDE SEQUENCE [LARGE SCALE GENOMIC DNA]</scope>
    <source>
        <strain evidence="3 4">AG-77</strain>
    </source>
</reference>
<evidence type="ECO:0000313" key="3">
    <source>
        <dbReference type="EMBL" id="OAQ34369.1"/>
    </source>
</evidence>
<organism evidence="3 4">
    <name type="scientific">Linnemannia elongata AG-77</name>
    <dbReference type="NCBI Taxonomy" id="1314771"/>
    <lineage>
        <taxon>Eukaryota</taxon>
        <taxon>Fungi</taxon>
        <taxon>Fungi incertae sedis</taxon>
        <taxon>Mucoromycota</taxon>
        <taxon>Mortierellomycotina</taxon>
        <taxon>Mortierellomycetes</taxon>
        <taxon>Mortierellales</taxon>
        <taxon>Mortierellaceae</taxon>
        <taxon>Linnemannia</taxon>
    </lineage>
</organism>
<gene>
    <name evidence="3" type="ORF">K457DRAFT_28303</name>
</gene>